<dbReference type="Proteomes" id="UP000078516">
    <property type="component" value="Unassembled WGS sequence"/>
</dbReference>
<gene>
    <name evidence="1" type="ORF">A6E74_04230</name>
</gene>
<organism evidence="1 2">
    <name type="scientific">Enterococcus thailandicus</name>
    <dbReference type="NCBI Taxonomy" id="417368"/>
    <lineage>
        <taxon>Bacteria</taxon>
        <taxon>Bacillati</taxon>
        <taxon>Bacillota</taxon>
        <taxon>Bacilli</taxon>
        <taxon>Lactobacillales</taxon>
        <taxon>Enterococcaceae</taxon>
        <taxon>Enterococcus</taxon>
    </lineage>
</organism>
<evidence type="ECO:0000313" key="2">
    <source>
        <dbReference type="Proteomes" id="UP000078516"/>
    </source>
</evidence>
<accession>A0A179ERY5</accession>
<comment type="caution">
    <text evidence="1">The sequence shown here is derived from an EMBL/GenBank/DDBJ whole genome shotgun (WGS) entry which is preliminary data.</text>
</comment>
<evidence type="ECO:0000313" key="1">
    <source>
        <dbReference type="EMBL" id="OAQ55934.1"/>
    </source>
</evidence>
<dbReference type="EMBL" id="LWMN01000011">
    <property type="protein sequence ID" value="OAQ55934.1"/>
    <property type="molecule type" value="Genomic_DNA"/>
</dbReference>
<sequence>MIISCKNRYTINDLTTIYCESAFVSSIERKESFSKSEQLYFLYQIPLDIEIYALLPDTTTNFKRCWIVFQHECMLVASSAQEIITYLLDSHHQLKLSWYLKTMRTLLPVNHYKLPAAIRTQSLLPLESAKKVTTIWFNPLQIQLIEEQAFQTTIQLTNQLRFLSPIKKRNLTKRIRLAFSCHLMIYTDFTPINSPTFFPFFPKSNWLVRSFQQVLTHQQHYRRGTFFRQYQQIIFQEGQQDSE</sequence>
<keyword evidence="2" id="KW-1185">Reference proteome</keyword>
<dbReference type="RefSeq" id="WP_067482509.1">
    <property type="nucleotide sequence ID" value="NZ_LWMN01000011.1"/>
</dbReference>
<dbReference type="AlphaFoldDB" id="A0A179ERY5"/>
<reference evidence="1 2" key="1">
    <citation type="submission" date="2016-04" db="EMBL/GenBank/DDBJ databases">
        <title>Draft genome of an Enterococcus thailandicus strain isolated from bovine feces.</title>
        <authorList>
            <person name="Beukers A.G."/>
            <person name="Zaheer R."/>
            <person name="Goji N."/>
            <person name="Cook S.R."/>
            <person name="Amoako K."/>
            <person name="Chaves A.V."/>
            <person name="Ward M.P."/>
            <person name="Mcallister T.A."/>
        </authorList>
    </citation>
    <scope>NUCLEOTIDE SEQUENCE [LARGE SCALE GENOMIC DNA]</scope>
    <source>
        <strain evidence="1 2">F0711D 46</strain>
    </source>
</reference>
<protein>
    <recommendedName>
        <fullName evidence="3">Competence protein ComK</fullName>
    </recommendedName>
</protein>
<proteinExistence type="predicted"/>
<evidence type="ECO:0008006" key="3">
    <source>
        <dbReference type="Google" id="ProtNLM"/>
    </source>
</evidence>
<name>A0A179ERY5_ENTTH</name>